<dbReference type="AlphaFoldDB" id="A0A8H6FCH0"/>
<dbReference type="Proteomes" id="UP000593566">
    <property type="component" value="Unassembled WGS sequence"/>
</dbReference>
<feature type="region of interest" description="Disordered" evidence="1">
    <location>
        <begin position="377"/>
        <end position="455"/>
    </location>
</feature>
<name>A0A8H6FCH0_9LECA</name>
<protein>
    <submittedName>
        <fullName evidence="2">Uncharacterized protein</fullName>
    </submittedName>
</protein>
<evidence type="ECO:0000256" key="1">
    <source>
        <dbReference type="SAM" id="MobiDB-lite"/>
    </source>
</evidence>
<feature type="region of interest" description="Disordered" evidence="1">
    <location>
        <begin position="160"/>
        <end position="321"/>
    </location>
</feature>
<evidence type="ECO:0000313" key="3">
    <source>
        <dbReference type="Proteomes" id="UP000593566"/>
    </source>
</evidence>
<feature type="region of interest" description="Disordered" evidence="1">
    <location>
        <begin position="1"/>
        <end position="44"/>
    </location>
</feature>
<gene>
    <name evidence="2" type="ORF">HO133_000832</name>
</gene>
<comment type="caution">
    <text evidence="2">The sequence shown here is derived from an EMBL/GenBank/DDBJ whole genome shotgun (WGS) entry which is preliminary data.</text>
</comment>
<proteinExistence type="predicted"/>
<organism evidence="2 3">
    <name type="scientific">Letharia lupina</name>
    <dbReference type="NCBI Taxonomy" id="560253"/>
    <lineage>
        <taxon>Eukaryota</taxon>
        <taxon>Fungi</taxon>
        <taxon>Dikarya</taxon>
        <taxon>Ascomycota</taxon>
        <taxon>Pezizomycotina</taxon>
        <taxon>Lecanoromycetes</taxon>
        <taxon>OSLEUM clade</taxon>
        <taxon>Lecanoromycetidae</taxon>
        <taxon>Lecanorales</taxon>
        <taxon>Lecanorineae</taxon>
        <taxon>Parmeliaceae</taxon>
        <taxon>Letharia</taxon>
    </lineage>
</organism>
<feature type="compositionally biased region" description="Polar residues" evidence="1">
    <location>
        <begin position="7"/>
        <end position="23"/>
    </location>
</feature>
<dbReference type="GeneID" id="59329250"/>
<accession>A0A8H6FCH0</accession>
<feature type="compositionally biased region" description="Basic and acidic residues" evidence="1">
    <location>
        <begin position="267"/>
        <end position="278"/>
    </location>
</feature>
<evidence type="ECO:0000313" key="2">
    <source>
        <dbReference type="EMBL" id="KAF6222784.1"/>
    </source>
</evidence>
<keyword evidence="3" id="KW-1185">Reference proteome</keyword>
<dbReference type="EMBL" id="JACCJB010000011">
    <property type="protein sequence ID" value="KAF6222784.1"/>
    <property type="molecule type" value="Genomic_DNA"/>
</dbReference>
<dbReference type="RefSeq" id="XP_037152130.1">
    <property type="nucleotide sequence ID" value="XM_037291768.1"/>
</dbReference>
<sequence length="590" mass="65109">MFKSMASILSPTVTSHDQNQSFVESDDPERSDPAVNSDALPDDHPIHLLPEARAFYRSGRTPPFVLNKRSEVIKSVVIPTKNGLRPKDEKAIKVRIVAKPWDKEFMFWTLDLNHTRYIVKPFNGQAQGGMRYLYWAGPGKDFEQKPLALSFISPYHSGTTISTRSDGTLPASSSFAPVNRKRSIPPDSFDSSESSDSSDTSDSESESEAKSTRIPGLAQRAADAGPGNPLQQIDDNTSDHSDHCTSETNALKQPAASQSGPPKRRKTEVSSREIDRLNRISPPARRRSDVHVPFRGNHPEPAQPTTSASTKPVNDREDKRKQRAIARIEKDLGRKFDQIFTPWAGEDQGVSRNTLQMILKVIALMEDSSPQKITRSLNKAVNGGDGKRQPAGGLRPTGPSFKGLEATLQATKTATVNGGRTDTPSSPLGKDRQQLDQRTLQRTAAVSDKGTGPDPPSILLEGNRHQLDQGLDLDMSPSTILPQHKQNRTTLIVRVAPSLEYLPLKLSECMTPLVFYTKVISAWGIRGESVAKITATFTWMDPKDKMRTMFMNSKIQGCFAHMIEQVDEAPAWEEGGKGKCVLDVEIVLKE</sequence>
<feature type="compositionally biased region" description="Polar residues" evidence="1">
    <location>
        <begin position="160"/>
        <end position="176"/>
    </location>
</feature>
<feature type="compositionally biased region" description="Polar residues" evidence="1">
    <location>
        <begin position="246"/>
        <end position="260"/>
    </location>
</feature>
<reference evidence="2 3" key="1">
    <citation type="journal article" date="2020" name="Genomics">
        <title>Complete, high-quality genomes from long-read metagenomic sequencing of two wolf lichen thalli reveals enigmatic genome architecture.</title>
        <authorList>
            <person name="McKenzie S.K."/>
            <person name="Walston R.F."/>
            <person name="Allen J.L."/>
        </authorList>
    </citation>
    <scope>NUCLEOTIDE SEQUENCE [LARGE SCALE GENOMIC DNA]</scope>
    <source>
        <strain evidence="2">WasteWater1</strain>
    </source>
</reference>
<feature type="compositionally biased region" description="Low complexity" evidence="1">
    <location>
        <begin position="187"/>
        <end position="198"/>
    </location>
</feature>
<feature type="compositionally biased region" description="Polar residues" evidence="1">
    <location>
        <begin position="303"/>
        <end position="312"/>
    </location>
</feature>
<feature type="compositionally biased region" description="Polar residues" evidence="1">
    <location>
        <begin position="408"/>
        <end position="426"/>
    </location>
</feature>